<name>A0A0G1MAN1_9BACT</name>
<dbReference type="AlphaFoldDB" id="A0A0G1MAN1"/>
<sequence>MPRAKKNTDKLDSKTIIWFGVGAILFLSLLLTGVFAGVPEDEVWLTIDFGDGNKRNFKTSAKEGITAWDMLQQANAVYGIQLSVENHFAPKAIGDKESGHDGKRWNFYLNGRVRRENPYETKLLGGEKILFKFE</sequence>
<dbReference type="Proteomes" id="UP000034696">
    <property type="component" value="Unassembled WGS sequence"/>
</dbReference>
<accession>A0A0G1MAN1</accession>
<evidence type="ECO:0000313" key="1">
    <source>
        <dbReference type="EMBL" id="KKU05102.1"/>
    </source>
</evidence>
<proteinExistence type="predicted"/>
<evidence type="ECO:0008006" key="3">
    <source>
        <dbReference type="Google" id="ProtNLM"/>
    </source>
</evidence>
<evidence type="ECO:0000313" key="2">
    <source>
        <dbReference type="Proteomes" id="UP000034696"/>
    </source>
</evidence>
<dbReference type="EMBL" id="LCKT01000003">
    <property type="protein sequence ID" value="KKU05102.1"/>
    <property type="molecule type" value="Genomic_DNA"/>
</dbReference>
<organism evidence="1 2">
    <name type="scientific">Candidatus Giovannonibacteria bacterium GW2011_GWA2_45_21</name>
    <dbReference type="NCBI Taxonomy" id="1618649"/>
    <lineage>
        <taxon>Bacteria</taxon>
        <taxon>Candidatus Giovannoniibacteriota</taxon>
    </lineage>
</organism>
<gene>
    <name evidence="1" type="ORF">UX06_C0003G0006</name>
</gene>
<comment type="caution">
    <text evidence="1">The sequence shown here is derived from an EMBL/GenBank/DDBJ whole genome shotgun (WGS) entry which is preliminary data.</text>
</comment>
<reference evidence="1 2" key="1">
    <citation type="journal article" date="2015" name="Nature">
        <title>rRNA introns, odd ribosomes, and small enigmatic genomes across a large radiation of phyla.</title>
        <authorList>
            <person name="Brown C.T."/>
            <person name="Hug L.A."/>
            <person name="Thomas B.C."/>
            <person name="Sharon I."/>
            <person name="Castelle C.J."/>
            <person name="Singh A."/>
            <person name="Wilkins M.J."/>
            <person name="Williams K.H."/>
            <person name="Banfield J.F."/>
        </authorList>
    </citation>
    <scope>NUCLEOTIDE SEQUENCE [LARGE SCALE GENOMIC DNA]</scope>
</reference>
<protein>
    <recommendedName>
        <fullName evidence="3">DUF4430 domain-containing protein</fullName>
    </recommendedName>
</protein>